<evidence type="ECO:0000259" key="10">
    <source>
        <dbReference type="Pfam" id="PF01618"/>
    </source>
</evidence>
<keyword evidence="5 8" id="KW-0472">Membrane</keyword>
<dbReference type="InterPro" id="IPR002898">
    <property type="entry name" value="MotA_ExbB_proton_chnl"/>
</dbReference>
<keyword evidence="3 8" id="KW-0812">Transmembrane</keyword>
<evidence type="ECO:0000313" key="13">
    <source>
        <dbReference type="Proteomes" id="UP000248798"/>
    </source>
</evidence>
<accession>A0A328FBK6</accession>
<evidence type="ECO:0000256" key="2">
    <source>
        <dbReference type="ARBA" id="ARBA00022475"/>
    </source>
</evidence>
<keyword evidence="2" id="KW-1003">Cell membrane</keyword>
<evidence type="ECO:0000256" key="6">
    <source>
        <dbReference type="RuleBase" id="RU004057"/>
    </source>
</evidence>
<dbReference type="OrthoDB" id="4045at2"/>
<feature type="transmembrane region" description="Helical" evidence="8">
    <location>
        <begin position="286"/>
        <end position="307"/>
    </location>
</feature>
<feature type="domain" description="MotA/TolQ/ExbB proton channel" evidence="10">
    <location>
        <begin position="344"/>
        <end position="463"/>
    </location>
</feature>
<dbReference type="GO" id="GO:0005886">
    <property type="term" value="C:plasma membrane"/>
    <property type="evidence" value="ECO:0007669"/>
    <property type="project" value="UniProtKB-SubCell"/>
</dbReference>
<evidence type="ECO:0000313" key="14">
    <source>
        <dbReference type="Proteomes" id="UP000293902"/>
    </source>
</evidence>
<feature type="coiled-coil region" evidence="7">
    <location>
        <begin position="44"/>
        <end position="117"/>
    </location>
</feature>
<evidence type="ECO:0000313" key="12">
    <source>
        <dbReference type="EMBL" id="RAM00493.1"/>
    </source>
</evidence>
<proteinExistence type="inferred from homology"/>
<comment type="subcellular location">
    <subcellularLocation>
        <location evidence="1">Cell membrane</location>
        <topology evidence="1">Multi-pass membrane protein</topology>
    </subcellularLocation>
    <subcellularLocation>
        <location evidence="6">Membrane</location>
        <topology evidence="6">Multi-pass membrane protein</topology>
    </subcellularLocation>
</comment>
<keyword evidence="4 8" id="KW-1133">Transmembrane helix</keyword>
<dbReference type="EMBL" id="QLNI01000046">
    <property type="protein sequence ID" value="RAM00493.1"/>
    <property type="molecule type" value="Genomic_DNA"/>
</dbReference>
<comment type="similarity">
    <text evidence="6">Belongs to the exbB/tolQ family.</text>
</comment>
<dbReference type="RefSeq" id="WP_111959527.1">
    <property type="nucleotide sequence ID" value="NZ_CP036313.1"/>
</dbReference>
<dbReference type="InterPro" id="IPR050790">
    <property type="entry name" value="ExbB/TolQ_transport"/>
</dbReference>
<evidence type="ECO:0000256" key="7">
    <source>
        <dbReference type="SAM" id="Coils"/>
    </source>
</evidence>
<reference evidence="11 14" key="2">
    <citation type="submission" date="2019-02" db="EMBL/GenBank/DDBJ databases">
        <title>Complete genome sequence of Desulfobacter hydrogenophilus AcRS1.</title>
        <authorList>
            <person name="Marietou A."/>
            <person name="Lund M.B."/>
            <person name="Marshall I.P.G."/>
            <person name="Schreiber L."/>
            <person name="Jorgensen B."/>
        </authorList>
    </citation>
    <scope>NUCLEOTIDE SEQUENCE [LARGE SCALE GENOMIC DNA]</scope>
    <source>
        <strain evidence="11 14">AcRS1</strain>
    </source>
</reference>
<evidence type="ECO:0000256" key="4">
    <source>
        <dbReference type="ARBA" id="ARBA00022989"/>
    </source>
</evidence>
<feature type="transmembrane region" description="Helical" evidence="8">
    <location>
        <begin position="426"/>
        <end position="446"/>
    </location>
</feature>
<dbReference type="GO" id="GO:0017038">
    <property type="term" value="P:protein import"/>
    <property type="evidence" value="ECO:0007669"/>
    <property type="project" value="TreeGrafter"/>
</dbReference>
<dbReference type="PANTHER" id="PTHR30625">
    <property type="entry name" value="PROTEIN TOLQ"/>
    <property type="match status" value="1"/>
</dbReference>
<reference evidence="12 13" key="1">
    <citation type="submission" date="2018-06" db="EMBL/GenBank/DDBJ databases">
        <title>Complete Genome Sequence of Desulfobacter hydrogenophilus (DSM3380).</title>
        <authorList>
            <person name="Marietou A."/>
            <person name="Schreiber L."/>
            <person name="Marshall I."/>
            <person name="Jorgensen B."/>
        </authorList>
    </citation>
    <scope>NUCLEOTIDE SEQUENCE [LARGE SCALE GENOMIC DNA]</scope>
    <source>
        <strain evidence="12 13">DSM 3380</strain>
    </source>
</reference>
<dbReference type="AlphaFoldDB" id="A0A328FBK6"/>
<keyword evidence="9" id="KW-0732">Signal</keyword>
<dbReference type="Pfam" id="PF01618">
    <property type="entry name" value="MotA_ExbB"/>
    <property type="match status" value="1"/>
</dbReference>
<keyword evidence="7" id="KW-0175">Coiled coil</keyword>
<evidence type="ECO:0000256" key="8">
    <source>
        <dbReference type="SAM" id="Phobius"/>
    </source>
</evidence>
<sequence>MKSNSKYAMIAAVLGVMMLFSRPAWAKDMREIRIETRKIEESMKQKAAAELSAAQKAVSESRRQILADRSRLDRAIADLKQRITVVDVELKALKSENENLTAQDNELTAKLDEAQGTIQELSGVIRMNAKDIRSLLDDGFLTGVYRPDTQFLSTMTNNSVIPGMDQIKTMADLLFGRIEQGGSVCLETGTIVNREGKSHESQILIIGAFTAAYQTDGESGFLNYGHGEKKLYALSKRPPSAMQKQLTRYMAGKSDAVPMDISRGGALNQLVHDLSLMDQIPKGGPIVWPILAILVLGVLITLERIFFLLRRKISLDTVCSKIETQAENRNWEACTETCDQYRKNPVVRVIRSGVDSRNLPREDMENAVQEAILKEIPPMERFLSTMGMLAAIAPLLGLLGTVTGMIDTFHVITMHGTGDPRMMSGGISEALVTTMLGLSVAIPIMLSHTLLSRAVENCVGMMEEKAMALINIVQKFKVS</sequence>
<evidence type="ECO:0000313" key="11">
    <source>
        <dbReference type="EMBL" id="QBH13383.1"/>
    </source>
</evidence>
<protein>
    <submittedName>
        <fullName evidence="12">Biopolymer transporter</fullName>
    </submittedName>
</protein>
<gene>
    <name evidence="12" type="ORF">DO021_18790</name>
    <name evidence="11" type="ORF">EYB58_10895</name>
</gene>
<name>A0A328FBK6_9BACT</name>
<dbReference type="Proteomes" id="UP000248798">
    <property type="component" value="Unassembled WGS sequence"/>
</dbReference>
<feature type="transmembrane region" description="Helical" evidence="8">
    <location>
        <begin position="382"/>
        <end position="406"/>
    </location>
</feature>
<dbReference type="PIRSF" id="PIRSF037714">
    <property type="entry name" value="TolR"/>
    <property type="match status" value="1"/>
</dbReference>
<dbReference type="PANTHER" id="PTHR30625:SF11">
    <property type="entry name" value="MOTA_TOLQ_EXBB PROTON CHANNEL DOMAIN-CONTAINING PROTEIN"/>
    <property type="match status" value="1"/>
</dbReference>
<keyword evidence="6" id="KW-0813">Transport</keyword>
<keyword evidence="14" id="KW-1185">Reference proteome</keyword>
<feature type="signal peptide" evidence="9">
    <location>
        <begin position="1"/>
        <end position="26"/>
    </location>
</feature>
<organism evidence="12 13">
    <name type="scientific">Desulfobacter hydrogenophilus</name>
    <dbReference type="NCBI Taxonomy" id="2291"/>
    <lineage>
        <taxon>Bacteria</taxon>
        <taxon>Pseudomonadati</taxon>
        <taxon>Thermodesulfobacteriota</taxon>
        <taxon>Desulfobacteria</taxon>
        <taxon>Desulfobacterales</taxon>
        <taxon>Desulfobacteraceae</taxon>
        <taxon>Desulfobacter</taxon>
    </lineage>
</organism>
<evidence type="ECO:0000256" key="9">
    <source>
        <dbReference type="SAM" id="SignalP"/>
    </source>
</evidence>
<feature type="chain" id="PRO_5030062908" evidence="9">
    <location>
        <begin position="27"/>
        <end position="479"/>
    </location>
</feature>
<evidence type="ECO:0000256" key="1">
    <source>
        <dbReference type="ARBA" id="ARBA00004651"/>
    </source>
</evidence>
<dbReference type="EMBL" id="CP036313">
    <property type="protein sequence ID" value="QBH13383.1"/>
    <property type="molecule type" value="Genomic_DNA"/>
</dbReference>
<evidence type="ECO:0000256" key="5">
    <source>
        <dbReference type="ARBA" id="ARBA00023136"/>
    </source>
</evidence>
<evidence type="ECO:0000256" key="3">
    <source>
        <dbReference type="ARBA" id="ARBA00022692"/>
    </source>
</evidence>
<keyword evidence="6" id="KW-0653">Protein transport</keyword>
<dbReference type="InterPro" id="IPR017270">
    <property type="entry name" value="MotA/TolQ/ExbB-rel"/>
</dbReference>
<dbReference type="Proteomes" id="UP000293902">
    <property type="component" value="Chromosome"/>
</dbReference>